<dbReference type="InterPro" id="IPR038772">
    <property type="entry name" value="Sph/SMPD2-like"/>
</dbReference>
<evidence type="ECO:0000313" key="1">
    <source>
        <dbReference type="EMBL" id="SVC63136.1"/>
    </source>
</evidence>
<dbReference type="GO" id="GO:0004767">
    <property type="term" value="F:sphingomyelin phosphodiesterase activity"/>
    <property type="evidence" value="ECO:0007669"/>
    <property type="project" value="InterPro"/>
</dbReference>
<reference evidence="1" key="1">
    <citation type="submission" date="2018-05" db="EMBL/GenBank/DDBJ databases">
        <authorList>
            <person name="Lanie J.A."/>
            <person name="Ng W.-L."/>
            <person name="Kazmierczak K.M."/>
            <person name="Andrzejewski T.M."/>
            <person name="Davidsen T.M."/>
            <person name="Wayne K.J."/>
            <person name="Tettelin H."/>
            <person name="Glass J.I."/>
            <person name="Rusch D."/>
            <person name="Podicherti R."/>
            <person name="Tsui H.-C.T."/>
            <person name="Winkler M.E."/>
        </authorList>
    </citation>
    <scope>NUCLEOTIDE SEQUENCE</scope>
</reference>
<sequence length="287" mass="31948">MISKINSLSLGLCLTIFFYLSFISTNLSSEELKILVYNTHGLPTVFAGDDPVERFPLIGQQTKRYQISLLQEDFAHHELLLKNLKEESVAVRGNGNSKSFCPFCSGSGLTLISNLEKEWQLEINSEAFNSCSGWLGGLNDCFASKGFQLAQIKTPSGKYLFILNTHLDAGRSGSDRKARAEQLGQILTKVKQETSGEALIVVGDLNLKWKDPEDRGLLDSFKKDLGLIDSFEGVKSDKDKPIFDYILYRNGQSTSLEIIEAGEDVSFEYEKGPLSDHPALFLKLLLH</sequence>
<dbReference type="PANTHER" id="PTHR16320">
    <property type="entry name" value="SPHINGOMYELINASE FAMILY MEMBER"/>
    <property type="match status" value="1"/>
</dbReference>
<dbReference type="AlphaFoldDB" id="A0A382NPV4"/>
<dbReference type="SUPFAM" id="SSF56219">
    <property type="entry name" value="DNase I-like"/>
    <property type="match status" value="1"/>
</dbReference>
<dbReference type="PANTHER" id="PTHR16320:SF1">
    <property type="entry name" value="SPHINGOMYELINASE DDB_G0288017"/>
    <property type="match status" value="1"/>
</dbReference>
<dbReference type="GO" id="GO:0005737">
    <property type="term" value="C:cytoplasm"/>
    <property type="evidence" value="ECO:0007669"/>
    <property type="project" value="TreeGrafter"/>
</dbReference>
<organism evidence="1">
    <name type="scientific">marine metagenome</name>
    <dbReference type="NCBI Taxonomy" id="408172"/>
    <lineage>
        <taxon>unclassified sequences</taxon>
        <taxon>metagenomes</taxon>
        <taxon>ecological metagenomes</taxon>
    </lineage>
</organism>
<name>A0A382NPV4_9ZZZZ</name>
<dbReference type="Gene3D" id="3.60.10.10">
    <property type="entry name" value="Endonuclease/exonuclease/phosphatase"/>
    <property type="match status" value="1"/>
</dbReference>
<dbReference type="InterPro" id="IPR036691">
    <property type="entry name" value="Endo/exonu/phosph_ase_sf"/>
</dbReference>
<gene>
    <name evidence="1" type="ORF">METZ01_LOCUS315990</name>
</gene>
<accession>A0A382NPV4</accession>
<evidence type="ECO:0008006" key="2">
    <source>
        <dbReference type="Google" id="ProtNLM"/>
    </source>
</evidence>
<dbReference type="EMBL" id="UINC01101924">
    <property type="protein sequence ID" value="SVC63136.1"/>
    <property type="molecule type" value="Genomic_DNA"/>
</dbReference>
<protein>
    <recommendedName>
        <fullName evidence="2">Endonuclease/exonuclease/phosphatase domain-containing protein</fullName>
    </recommendedName>
</protein>
<proteinExistence type="predicted"/>